<proteinExistence type="predicted"/>
<gene>
    <name evidence="1" type="ORF">LPTSP3_g07970</name>
</gene>
<evidence type="ECO:0000313" key="2">
    <source>
        <dbReference type="Proteomes" id="UP000245263"/>
    </source>
</evidence>
<dbReference type="RefSeq" id="WP_109020687.1">
    <property type="nucleotide sequence ID" value="NZ_AP025028.1"/>
</dbReference>
<evidence type="ECO:0000313" key="1">
    <source>
        <dbReference type="EMBL" id="BDA77867.1"/>
    </source>
</evidence>
<sequence length="388" mass="42341">MKKSILSGFYLVLFGNFLFCSDLKRPPIWSLFLVSNIPTNIGIVTTDFGGGGRFKVMSPELKSSYPGLTPIHSDAVARFQNGKVYVVNRLGKDSIQILDPNLSYQTTAEWSIGEATNPQDIILSVSHSKAFVSLYGSRFLRILHSETGSIIGNIDLGSYSESSPSPDRLPEMVGMISVGNSLYVCLQRLDRNDPSGYFPPYGRSLLVEIDMIADQVIGTYEFPVPNPLGKPQFVKLFGEDHLVFATANRLGFLSAMDGGVTAFRLSSKTFLPGILYDEKTAGGDILAVQIANDNLGYASVLDASFNKTLQVFNPSNGQKLNTLLSIPTSTDASLSSLLIARDGILYVGNKEFERPGVSMYDTKNNSNLLSPTPISVDLQPFDFIELSD</sequence>
<reference evidence="1 2" key="1">
    <citation type="submission" date="2021-08" db="EMBL/GenBank/DDBJ databases">
        <title>Complete genome sequence of Leptospira kobayashii strain E30.</title>
        <authorList>
            <person name="Nakao R."/>
            <person name="Nakamura S."/>
            <person name="Masuzawa T."/>
            <person name="Koizumi N."/>
        </authorList>
    </citation>
    <scope>NUCLEOTIDE SEQUENCE [LARGE SCALE GENOMIC DNA]</scope>
    <source>
        <strain evidence="1 2">E30</strain>
    </source>
</reference>
<evidence type="ECO:0008006" key="3">
    <source>
        <dbReference type="Google" id="ProtNLM"/>
    </source>
</evidence>
<name>A0ABM7URJ0_9LEPT</name>
<keyword evidence="2" id="KW-1185">Reference proteome</keyword>
<dbReference type="Gene3D" id="2.130.10.10">
    <property type="entry name" value="YVTN repeat-like/Quinoprotein amine dehydrogenase"/>
    <property type="match status" value="1"/>
</dbReference>
<dbReference type="InterPro" id="IPR015943">
    <property type="entry name" value="WD40/YVTN_repeat-like_dom_sf"/>
</dbReference>
<accession>A0ABM7URJ0</accession>
<dbReference type="EMBL" id="AP025028">
    <property type="protein sequence ID" value="BDA77867.1"/>
    <property type="molecule type" value="Genomic_DNA"/>
</dbReference>
<dbReference type="SUPFAM" id="SSF50969">
    <property type="entry name" value="YVTN repeat-like/Quinoprotein amine dehydrogenase"/>
    <property type="match status" value="1"/>
</dbReference>
<organism evidence="1 2">
    <name type="scientific">Leptospira kobayashii</name>
    <dbReference type="NCBI Taxonomy" id="1917830"/>
    <lineage>
        <taxon>Bacteria</taxon>
        <taxon>Pseudomonadati</taxon>
        <taxon>Spirochaetota</taxon>
        <taxon>Spirochaetia</taxon>
        <taxon>Leptospirales</taxon>
        <taxon>Leptospiraceae</taxon>
        <taxon>Leptospira</taxon>
    </lineage>
</organism>
<dbReference type="InterPro" id="IPR011044">
    <property type="entry name" value="Quino_amine_DH_bsu"/>
</dbReference>
<protein>
    <recommendedName>
        <fullName evidence="3">Lipoprotein</fullName>
    </recommendedName>
</protein>
<dbReference type="Proteomes" id="UP000245263">
    <property type="component" value="Chromosome 1"/>
</dbReference>